<evidence type="ECO:0008006" key="5">
    <source>
        <dbReference type="Google" id="ProtNLM"/>
    </source>
</evidence>
<evidence type="ECO:0000313" key="4">
    <source>
        <dbReference type="Proteomes" id="UP001162131"/>
    </source>
</evidence>
<feature type="chain" id="PRO_5043717636" description="Trichocyst matrix protein" evidence="2">
    <location>
        <begin position="16"/>
        <end position="379"/>
    </location>
</feature>
<sequence>MKTLLALLVFGLIQAVKIKNSSQVLPKLLMTQVQDTGPLSHAYEILDRLLEEIHSEQNEHDGMYEQQVKKCDEEIAFRQKEFGNTHVILSQIKSSQSVCESSLEIFNRKLTANLNDQESIKTHKETAGEAKNHIELAYKTKALDHNQLADSIEDCINAIEALKVSPAAFAELPEKASSLIVASSKLKKMSQVAPVISALVELSQVSQGDKVPLERIIRLLQDLKVSSNESKVDFDKIAEKSSELFNDLYEKLNSELEKLKNEEIKIRDQLSQHQSCISSQSSLIEKASDKDSRYLSILNSVQKLCENWKSQHESQSENRKKEIDTIEGIKNVLQRRYGEYKLSSADRADKYKEDWDRYTNVYVYQNQWNYQHHQRDFEG</sequence>
<evidence type="ECO:0000313" key="3">
    <source>
        <dbReference type="EMBL" id="CAG9335699.1"/>
    </source>
</evidence>
<proteinExistence type="predicted"/>
<protein>
    <recommendedName>
        <fullName evidence="5">Trichocyst matrix protein</fullName>
    </recommendedName>
</protein>
<organism evidence="3 4">
    <name type="scientific">Blepharisma stoltei</name>
    <dbReference type="NCBI Taxonomy" id="1481888"/>
    <lineage>
        <taxon>Eukaryota</taxon>
        <taxon>Sar</taxon>
        <taxon>Alveolata</taxon>
        <taxon>Ciliophora</taxon>
        <taxon>Postciliodesmatophora</taxon>
        <taxon>Heterotrichea</taxon>
        <taxon>Heterotrichida</taxon>
        <taxon>Blepharismidae</taxon>
        <taxon>Blepharisma</taxon>
    </lineage>
</organism>
<dbReference type="EMBL" id="CAJZBQ010000062">
    <property type="protein sequence ID" value="CAG9335699.1"/>
    <property type="molecule type" value="Genomic_DNA"/>
</dbReference>
<feature type="coiled-coil region" evidence="1">
    <location>
        <begin position="242"/>
        <end position="269"/>
    </location>
</feature>
<keyword evidence="1" id="KW-0175">Coiled coil</keyword>
<keyword evidence="2" id="KW-0732">Signal</keyword>
<accession>A0AAU9KQZ4</accession>
<reference evidence="3" key="1">
    <citation type="submission" date="2021-09" db="EMBL/GenBank/DDBJ databases">
        <authorList>
            <consortium name="AG Swart"/>
            <person name="Singh M."/>
            <person name="Singh A."/>
            <person name="Seah K."/>
            <person name="Emmerich C."/>
        </authorList>
    </citation>
    <scope>NUCLEOTIDE SEQUENCE</scope>
    <source>
        <strain evidence="3">ATCC30299</strain>
    </source>
</reference>
<name>A0AAU9KQZ4_9CILI</name>
<feature type="signal peptide" evidence="2">
    <location>
        <begin position="1"/>
        <end position="15"/>
    </location>
</feature>
<evidence type="ECO:0000256" key="2">
    <source>
        <dbReference type="SAM" id="SignalP"/>
    </source>
</evidence>
<keyword evidence="4" id="KW-1185">Reference proteome</keyword>
<gene>
    <name evidence="3" type="ORF">BSTOLATCC_MIC64162</name>
</gene>
<dbReference type="Proteomes" id="UP001162131">
    <property type="component" value="Unassembled WGS sequence"/>
</dbReference>
<comment type="caution">
    <text evidence="3">The sequence shown here is derived from an EMBL/GenBank/DDBJ whole genome shotgun (WGS) entry which is preliminary data.</text>
</comment>
<feature type="coiled-coil region" evidence="1">
    <location>
        <begin position="39"/>
        <end position="66"/>
    </location>
</feature>
<dbReference type="AlphaFoldDB" id="A0AAU9KQZ4"/>
<evidence type="ECO:0000256" key="1">
    <source>
        <dbReference type="SAM" id="Coils"/>
    </source>
</evidence>